<evidence type="ECO:0000313" key="1">
    <source>
        <dbReference type="EMBL" id="MDT3318073.1"/>
    </source>
</evidence>
<keyword evidence="2" id="KW-1185">Reference proteome</keyword>
<dbReference type="EMBL" id="JAUZVV010000003">
    <property type="protein sequence ID" value="MDT3318073.1"/>
    <property type="molecule type" value="Genomic_DNA"/>
</dbReference>
<accession>A0ABU3GE45</accession>
<comment type="caution">
    <text evidence="1">The sequence shown here is derived from an EMBL/GenBank/DDBJ whole genome shotgun (WGS) entry which is preliminary data.</text>
</comment>
<dbReference type="RefSeq" id="WP_311863349.1">
    <property type="nucleotide sequence ID" value="NZ_JAUZVV010000003.1"/>
</dbReference>
<sequence length="136" mass="14414">MTTLTDAVQDRWPDLAEAYIHLQADQDRVRMVASFAHDVAIAAEAGDVVAQSITEHAAEQLAHSVRTAAKRVTDNDTTFSVCAIGGVFASVRLRDSFERSLAKDSMFQLQAPLGAGIDGSGALGRVDLVPGSLESS</sequence>
<dbReference type="Proteomes" id="UP001251849">
    <property type="component" value="Unassembled WGS sequence"/>
</dbReference>
<name>A0ABU3GE45_9MICO</name>
<evidence type="ECO:0000313" key="2">
    <source>
        <dbReference type="Proteomes" id="UP001251849"/>
    </source>
</evidence>
<dbReference type="InterPro" id="IPR043129">
    <property type="entry name" value="ATPase_NBD"/>
</dbReference>
<protein>
    <submittedName>
        <fullName evidence="1">Uncharacterized protein</fullName>
    </submittedName>
</protein>
<organism evidence="1 2">
    <name type="scientific">Microbacterium gawkjiense</name>
    <dbReference type="NCBI Taxonomy" id="3067309"/>
    <lineage>
        <taxon>Bacteria</taxon>
        <taxon>Bacillati</taxon>
        <taxon>Actinomycetota</taxon>
        <taxon>Actinomycetes</taxon>
        <taxon>Micrococcales</taxon>
        <taxon>Microbacteriaceae</taxon>
        <taxon>Microbacterium</taxon>
    </lineage>
</organism>
<proteinExistence type="predicted"/>
<gene>
    <name evidence="1" type="ORF">Q9S71_14690</name>
</gene>
<dbReference type="Gene3D" id="3.30.420.40">
    <property type="match status" value="1"/>
</dbReference>
<reference evidence="1 2" key="1">
    <citation type="submission" date="2023-08" db="EMBL/GenBank/DDBJ databases">
        <title>Microbacterium aquilitoris sp. nov. and Microbacterium gwkjibeachense sp. nov., isolated from beach.</title>
        <authorList>
            <person name="Lee S.D."/>
            <person name="Yang H."/>
            <person name="Kim I."/>
        </authorList>
    </citation>
    <scope>NUCLEOTIDE SEQUENCE [LARGE SCALE GENOMIC DNA]</scope>
    <source>
        <strain evidence="1 2">KSW4-11</strain>
    </source>
</reference>
<dbReference type="SUPFAM" id="SSF53067">
    <property type="entry name" value="Actin-like ATPase domain"/>
    <property type="match status" value="1"/>
</dbReference>